<proteinExistence type="predicted"/>
<feature type="signal peptide" evidence="1">
    <location>
        <begin position="1"/>
        <end position="19"/>
    </location>
</feature>
<dbReference type="Pfam" id="PF13568">
    <property type="entry name" value="OMP_b-brl_2"/>
    <property type="match status" value="1"/>
</dbReference>
<dbReference type="HOGENOM" id="CLU_082049_4_1_10"/>
<keyword evidence="4" id="KW-1185">Reference proteome</keyword>
<dbReference type="STRING" id="865937.Gilli_0505"/>
<accession>H2BZ88</accession>
<dbReference type="EMBL" id="JH594606">
    <property type="protein sequence ID" value="EHQ01217.1"/>
    <property type="molecule type" value="Genomic_DNA"/>
</dbReference>
<sequence>MKKSVLFLVVALMALPALQAQEFFRIGAKVGLNFANLTGDAEDAEMLTSFHLGLVAEIPISEKFYFGPEVLYSIQGASFSDDEFDVDAEFRLDYIQIPLMARYYVSEGFSLEAGPQIGFLTSSEVETEEIGIDAKDYFSSFDYGLNFGLGYKLPGGIFFQGRYNLGLANVLDSDEFGDDEAKNSVIQLSVGYMF</sequence>
<dbReference type="eggNOG" id="COG3637">
    <property type="taxonomic scope" value="Bacteria"/>
</dbReference>
<feature type="domain" description="Outer membrane protein beta-barrel" evidence="2">
    <location>
        <begin position="19"/>
        <end position="171"/>
    </location>
</feature>
<name>H2BZ88_GILLR</name>
<dbReference type="AlphaFoldDB" id="H2BZ88"/>
<dbReference type="InterPro" id="IPR025665">
    <property type="entry name" value="Beta-barrel_OMP_2"/>
</dbReference>
<feature type="chain" id="PRO_5003560580" description="Outer membrane protein beta-barrel domain-containing protein" evidence="1">
    <location>
        <begin position="20"/>
        <end position="194"/>
    </location>
</feature>
<dbReference type="InterPro" id="IPR011250">
    <property type="entry name" value="OMP/PagP_B-barrel"/>
</dbReference>
<keyword evidence="1" id="KW-0732">Signal</keyword>
<reference evidence="4" key="1">
    <citation type="journal article" date="2012" name="Stand. Genomic Sci.">
        <title>Genome sequence of the Antarctic rhodopsins-containing flavobacterium Gillisia limnaea type strain (R-8282(T)).</title>
        <authorList>
            <person name="Riedel T."/>
            <person name="Held B."/>
            <person name="Nolan M."/>
            <person name="Lucas S."/>
            <person name="Lapidus A."/>
            <person name="Tice H."/>
            <person name="Del Rio T.G."/>
            <person name="Cheng J.F."/>
            <person name="Han C."/>
            <person name="Tapia R."/>
            <person name="Goodwin L.A."/>
            <person name="Pitluck S."/>
            <person name="Liolios K."/>
            <person name="Mavromatis K."/>
            <person name="Pagani I."/>
            <person name="Ivanova N."/>
            <person name="Mikhailova N."/>
            <person name="Pati A."/>
            <person name="Chen A."/>
            <person name="Palaniappan K."/>
            <person name="Land M."/>
            <person name="Rohde M."/>
            <person name="Tindall B.J."/>
            <person name="Detter J.C."/>
            <person name="Goker M."/>
            <person name="Bristow J."/>
            <person name="Eisen J.A."/>
            <person name="Markowitz V."/>
            <person name="Hugenholtz P."/>
            <person name="Kyrpides N.C."/>
            <person name="Klenk H.P."/>
            <person name="Woyke T."/>
        </authorList>
    </citation>
    <scope>NUCLEOTIDE SEQUENCE [LARGE SCALE GENOMIC DNA]</scope>
    <source>
        <strain evidence="4">DSM 15749 / LMG 21470 / R-8282</strain>
    </source>
</reference>
<evidence type="ECO:0000313" key="3">
    <source>
        <dbReference type="EMBL" id="EHQ01217.1"/>
    </source>
</evidence>
<gene>
    <name evidence="3" type="ORF">Gilli_0505</name>
</gene>
<evidence type="ECO:0000313" key="4">
    <source>
        <dbReference type="Proteomes" id="UP000003844"/>
    </source>
</evidence>
<evidence type="ECO:0000259" key="2">
    <source>
        <dbReference type="Pfam" id="PF13568"/>
    </source>
</evidence>
<organism evidence="3 4">
    <name type="scientific">Gillisia limnaea (strain DSM 15749 / LMG 21470 / R-8282)</name>
    <dbReference type="NCBI Taxonomy" id="865937"/>
    <lineage>
        <taxon>Bacteria</taxon>
        <taxon>Pseudomonadati</taxon>
        <taxon>Bacteroidota</taxon>
        <taxon>Flavobacteriia</taxon>
        <taxon>Flavobacteriales</taxon>
        <taxon>Flavobacteriaceae</taxon>
        <taxon>Gillisia</taxon>
    </lineage>
</organism>
<protein>
    <recommendedName>
        <fullName evidence="2">Outer membrane protein beta-barrel domain-containing protein</fullName>
    </recommendedName>
</protein>
<dbReference type="RefSeq" id="WP_006987543.1">
    <property type="nucleotide sequence ID" value="NZ_JH594606.1"/>
</dbReference>
<dbReference type="SUPFAM" id="SSF56925">
    <property type="entry name" value="OMPA-like"/>
    <property type="match status" value="1"/>
</dbReference>
<dbReference type="OrthoDB" id="947434at2"/>
<dbReference type="Proteomes" id="UP000003844">
    <property type="component" value="Unassembled WGS sequence"/>
</dbReference>
<evidence type="ECO:0000256" key="1">
    <source>
        <dbReference type="SAM" id="SignalP"/>
    </source>
</evidence>